<reference evidence="2 3" key="1">
    <citation type="journal article" date="2022" name="bioRxiv">
        <title>Genomics of Preaxostyla Flagellates Illuminates Evolutionary Transitions and the Path Towards Mitochondrial Loss.</title>
        <authorList>
            <person name="Novak L.V.F."/>
            <person name="Treitli S.C."/>
            <person name="Pyrih J."/>
            <person name="Halakuc P."/>
            <person name="Pipaliya S.V."/>
            <person name="Vacek V."/>
            <person name="Brzon O."/>
            <person name="Soukal P."/>
            <person name="Eme L."/>
            <person name="Dacks J.B."/>
            <person name="Karnkowska A."/>
            <person name="Elias M."/>
            <person name="Hampl V."/>
        </authorList>
    </citation>
    <scope>NUCLEOTIDE SEQUENCE [LARGE SCALE GENOMIC DNA]</scope>
    <source>
        <strain evidence="2">NAU3</strain>
        <tissue evidence="2">Gut</tissue>
    </source>
</reference>
<protein>
    <submittedName>
        <fullName evidence="2">Uncharacterized protein</fullName>
    </submittedName>
</protein>
<proteinExistence type="predicted"/>
<dbReference type="Proteomes" id="UP001281761">
    <property type="component" value="Unassembled WGS sequence"/>
</dbReference>
<gene>
    <name evidence="2" type="ORF">BLNAU_22779</name>
</gene>
<evidence type="ECO:0000313" key="3">
    <source>
        <dbReference type="Proteomes" id="UP001281761"/>
    </source>
</evidence>
<evidence type="ECO:0000256" key="1">
    <source>
        <dbReference type="SAM" id="MobiDB-lite"/>
    </source>
</evidence>
<feature type="region of interest" description="Disordered" evidence="1">
    <location>
        <begin position="84"/>
        <end position="118"/>
    </location>
</feature>
<organism evidence="2 3">
    <name type="scientific">Blattamonas nauphoetae</name>
    <dbReference type="NCBI Taxonomy" id="2049346"/>
    <lineage>
        <taxon>Eukaryota</taxon>
        <taxon>Metamonada</taxon>
        <taxon>Preaxostyla</taxon>
        <taxon>Oxymonadida</taxon>
        <taxon>Blattamonas</taxon>
    </lineage>
</organism>
<evidence type="ECO:0000313" key="2">
    <source>
        <dbReference type="EMBL" id="KAK2942314.1"/>
    </source>
</evidence>
<sequence length="1347" mass="146328">MIAFSCGREVLVFRHLTDLKFGEKPNYSLLRQLLQREWAVHVPPTRIEHSPSNELDASPFSSFRASHNSRMELTLSHGRLLEIANPFGSNRRTTRDGENANAEERHSEAGKMQRSTSCDTHLKIKKDEETATFLKHHTTFHTIDLSHPLLRTPSLHTAGRPSSALSHLPSAQHIPLASQLLRLVRRLLTAPAMDIPPPCERAWRVCLNIVCYSFASLLATINGRTRTSKQRRSQISFHQIARSDGLSLLTTPTFLCGHSFIESLNGTVTIAQRTIANIHSDVDGSILNARNTNVQFRGAGFVNCSARNGGALFIELGSAHYVRAFFSSSYPGSICDCRATATDENGVLVGKAGAIYVKGTSTAARPIQFNTTALNHARFENNSAAWGKDIFIESSLFEGKAVDEIPVFGGGSLSSMYRVVIEGRTDETEMEKIHHFIPAPLISVNGSDELPNGQKSGTDDDNCKWVGTHCATLAFGVTHLKQKYQNGTHYPLQISFVWNMTYTEKAVHVTNQDITVLGTKARYPTTAKLLRTTLDVDTSVDEGSFVFTIDDTALLTVTNLNIRAIAHCGLFDVKDDAECLTLNDVAVICSDAEGYRHPLIKSTHSPVFVRNCIFNTTETSLGPAVVGVSLISFSSTEHALSINILNSKVKTGPAQLAITTEQLISFVSVVFEDVTQTVAGKARFVHVTSSGWWLFSPNQSLVDFVGCDSSITSDNPFFESSLLFHLLSPADKIVVGETDTSGESEHTHCGSYRLRCSTLNSSLSSAHSHSLPTSIHIATSVSQSSPLAITTTALFSLLSGKQEVTIDRTGSMSVSKDCDLTLASLSFPLEAGGRECSVLFVSEGSLTLNSCSFGSVNTTNLDSLLLTITGNRSSSTAFLLALTPPTTQPTNWGFDLSGLSFASDSSNKTPEGPLIFISGSSFTTLIVTTRYRRFLCKGKDIVHSGHFGVTCETMGKAIERGKVEESSKLIRIQGETTMKERISPNSITLSILGDSLSQPISVSQEGQFEIADGTLNLDLLSFSTTVASFTRSLITLHPSGSLSIISCVLDVTLAEESTFTLTHSNNLFTSCSSPKATAYLLFIEHPSLSASVITSSLRFEWDQSATSSTDFIGKEGDHSVPVPLFIYFSSFETEVFISNDSCDVSICGLSEYPCTSLSALHAKIEDMTGQIIAFRTSINHSTELTLSNNITLNTKKFFAISAKVSIVQLFIQVPSTVKHASLLHCQTGSLEVSNYTLREDGSSAITSTLIVGERGVSLVISLSFSESIYSSNENTGIIAVILTETVKLHLNNTFASRCCSGQANSVLLELDNPMTVESDSLDYSMTAHHRRLCDRTQSGENNHTSEV</sequence>
<name>A0ABQ9WS29_9EUKA</name>
<feature type="compositionally biased region" description="Basic and acidic residues" evidence="1">
    <location>
        <begin position="93"/>
        <end position="111"/>
    </location>
</feature>
<dbReference type="EMBL" id="JARBJD010000418">
    <property type="protein sequence ID" value="KAK2942314.1"/>
    <property type="molecule type" value="Genomic_DNA"/>
</dbReference>
<accession>A0ABQ9WS29</accession>
<comment type="caution">
    <text evidence="2">The sequence shown here is derived from an EMBL/GenBank/DDBJ whole genome shotgun (WGS) entry which is preliminary data.</text>
</comment>
<keyword evidence="3" id="KW-1185">Reference proteome</keyword>